<evidence type="ECO:0008006" key="3">
    <source>
        <dbReference type="Google" id="ProtNLM"/>
    </source>
</evidence>
<gene>
    <name evidence="1" type="ORF">JETT_1476</name>
</gene>
<comment type="caution">
    <text evidence="1">The sequence shown here is derived from an EMBL/GenBank/DDBJ whole genome shotgun (WGS) entry which is preliminary data.</text>
</comment>
<reference evidence="1 2" key="1">
    <citation type="submission" date="2019-04" db="EMBL/GenBank/DDBJ databases">
        <title>Genome of a novel bacterium Candidatus Jettenia ecosi reconstructed from metagenome of an anammox bioreactor.</title>
        <authorList>
            <person name="Mardanov A.V."/>
            <person name="Beletsky A.V."/>
            <person name="Ravin N.V."/>
            <person name="Botchkova E.A."/>
            <person name="Litti Y.V."/>
            <person name="Nozhevnikova A.N."/>
        </authorList>
    </citation>
    <scope>NUCLEOTIDE SEQUENCE [LARGE SCALE GENOMIC DNA]</scope>
    <source>
        <strain evidence="1">J2</strain>
    </source>
</reference>
<dbReference type="InterPro" id="IPR010980">
    <property type="entry name" value="Cyt_c/b562"/>
</dbReference>
<dbReference type="EMBL" id="SULG01000024">
    <property type="protein sequence ID" value="TLD42233.1"/>
    <property type="molecule type" value="Genomic_DNA"/>
</dbReference>
<dbReference type="GO" id="GO:0020037">
    <property type="term" value="F:heme binding"/>
    <property type="evidence" value="ECO:0007669"/>
    <property type="project" value="InterPro"/>
</dbReference>
<evidence type="ECO:0000313" key="2">
    <source>
        <dbReference type="Proteomes" id="UP000319783"/>
    </source>
</evidence>
<dbReference type="GO" id="GO:0005506">
    <property type="term" value="F:iron ion binding"/>
    <property type="evidence" value="ECO:0007669"/>
    <property type="project" value="InterPro"/>
</dbReference>
<organism evidence="1 2">
    <name type="scientific">Candidatus Jettenia ecosi</name>
    <dbReference type="NCBI Taxonomy" id="2494326"/>
    <lineage>
        <taxon>Bacteria</taxon>
        <taxon>Pseudomonadati</taxon>
        <taxon>Planctomycetota</taxon>
        <taxon>Candidatus Brocadiia</taxon>
        <taxon>Candidatus Brocadiales</taxon>
        <taxon>Candidatus Brocadiaceae</taxon>
        <taxon>Candidatus Jettenia</taxon>
    </lineage>
</organism>
<dbReference type="SUPFAM" id="SSF47175">
    <property type="entry name" value="Cytochromes"/>
    <property type="match status" value="1"/>
</dbReference>
<dbReference type="GO" id="GO:0009055">
    <property type="term" value="F:electron transfer activity"/>
    <property type="evidence" value="ECO:0007669"/>
    <property type="project" value="InterPro"/>
</dbReference>
<name>A0A533QBY1_9BACT</name>
<dbReference type="Gene3D" id="1.20.120.10">
    <property type="entry name" value="Cytochrome c/b562"/>
    <property type="match status" value="1"/>
</dbReference>
<dbReference type="GO" id="GO:0022900">
    <property type="term" value="P:electron transport chain"/>
    <property type="evidence" value="ECO:0007669"/>
    <property type="project" value="InterPro"/>
</dbReference>
<dbReference type="Proteomes" id="UP000319783">
    <property type="component" value="Unassembled WGS sequence"/>
</dbReference>
<accession>A0A533QBY1</accession>
<dbReference type="AlphaFoldDB" id="A0A533QBY1"/>
<sequence length="180" mass="20413">MKKVIFLSISLLGFVVFIGSANIVRSSTAYAGTGEGQMIYHKYEAMWHKDVKLPLRNMALEIRDRVNALLTAILEGNFESVKENATAISQKGQQIINTYFPQSLDIAAYEKDPKTSHLQPEDLEKFKQLRADFLSYFKKIDASLEEIQKAADSKNEETTFDAFSGLIKNTCLDCHKKMHE</sequence>
<proteinExistence type="predicted"/>
<protein>
    <recommendedName>
        <fullName evidence="3">Cytochrome c</fullName>
    </recommendedName>
</protein>
<evidence type="ECO:0000313" key="1">
    <source>
        <dbReference type="EMBL" id="TLD42233.1"/>
    </source>
</evidence>